<evidence type="ECO:0000256" key="5">
    <source>
        <dbReference type="ARBA" id="ARBA00049660"/>
    </source>
</evidence>
<reference evidence="7 8" key="1">
    <citation type="submission" date="2022-06" db="EMBL/GenBank/DDBJ databases">
        <title>Isolation of gut microbiota from human fecal samples.</title>
        <authorList>
            <person name="Pamer E.G."/>
            <person name="Barat B."/>
            <person name="Waligurski E."/>
            <person name="Medina S."/>
            <person name="Paddock L."/>
            <person name="Mostad J."/>
        </authorList>
    </citation>
    <scope>NUCLEOTIDE SEQUENCE [LARGE SCALE GENOMIC DNA]</scope>
    <source>
        <strain evidence="7 8">DFI.7.95</strain>
    </source>
</reference>
<comment type="similarity">
    <text evidence="5">Belongs to the FNT transporter (TC 1.A.16) family.</text>
</comment>
<sequence length="260" mass="28301">MEKRFLAPSEVAKSIIASAETKASLSVTRLLILGIMAGAYIGFGAFGDIVIMQTLGNIDVGLMKFAGGLVFPVGLMLVVFSGSELFTGNNLMTMAIMDKKISVYGLLRNWFLVYLGNFIGSLTLAYLIHKSYLVSQSVLDVTLNIASSKMSLSFQTALIRGVLCNILVCLAVWMAAAAQDIISRIFVIWFPIMLFVLSGYEHSVANMFFLPLAKYSGLNTTWSNIWFSNLIPVTLGNILGGGVIIPIANYITYILPAKNK</sequence>
<feature type="transmembrane region" description="Helical" evidence="6">
    <location>
        <begin position="65"/>
        <end position="86"/>
    </location>
</feature>
<keyword evidence="8" id="KW-1185">Reference proteome</keyword>
<keyword evidence="2 6" id="KW-0812">Transmembrane</keyword>
<keyword evidence="3 6" id="KW-1133">Transmembrane helix</keyword>
<dbReference type="PANTHER" id="PTHR30520:SF6">
    <property type="entry name" value="FORMATE_NITRATE FAMILY TRANSPORTER (EUROFUNG)"/>
    <property type="match status" value="1"/>
</dbReference>
<dbReference type="PROSITE" id="PS01006">
    <property type="entry name" value="FORMATE_NITRITE_TP_2"/>
    <property type="match status" value="1"/>
</dbReference>
<dbReference type="InterPro" id="IPR023271">
    <property type="entry name" value="Aquaporin-like"/>
</dbReference>
<dbReference type="Gene3D" id="1.20.1080.10">
    <property type="entry name" value="Glycerol uptake facilitator protein"/>
    <property type="match status" value="1"/>
</dbReference>
<feature type="transmembrane region" description="Helical" evidence="6">
    <location>
        <begin position="107"/>
        <end position="128"/>
    </location>
</feature>
<organism evidence="7 8">
    <name type="scientific">Tissierella carlieri</name>
    <dbReference type="NCBI Taxonomy" id="689904"/>
    <lineage>
        <taxon>Bacteria</taxon>
        <taxon>Bacillati</taxon>
        <taxon>Bacillota</taxon>
        <taxon>Tissierellia</taxon>
        <taxon>Tissierellales</taxon>
        <taxon>Tissierellaceae</taxon>
        <taxon>Tissierella</taxon>
    </lineage>
</organism>
<keyword evidence="4 6" id="KW-0472">Membrane</keyword>
<evidence type="ECO:0000256" key="1">
    <source>
        <dbReference type="ARBA" id="ARBA00004141"/>
    </source>
</evidence>
<feature type="transmembrane region" description="Helical" evidence="6">
    <location>
        <begin position="157"/>
        <end position="178"/>
    </location>
</feature>
<feature type="transmembrane region" description="Helical" evidence="6">
    <location>
        <begin position="185"/>
        <end position="210"/>
    </location>
</feature>
<evidence type="ECO:0000313" key="8">
    <source>
        <dbReference type="Proteomes" id="UP001524478"/>
    </source>
</evidence>
<name>A0ABT1SE73_9FIRM</name>
<feature type="transmembrane region" description="Helical" evidence="6">
    <location>
        <begin position="230"/>
        <end position="255"/>
    </location>
</feature>
<comment type="caution">
    <text evidence="7">The sequence shown here is derived from an EMBL/GenBank/DDBJ whole genome shotgun (WGS) entry which is preliminary data.</text>
</comment>
<proteinExistence type="inferred from homology"/>
<dbReference type="InterPro" id="IPR000292">
    <property type="entry name" value="For/NO2_transpt"/>
</dbReference>
<protein>
    <submittedName>
        <fullName evidence="7">Formate/nitrite transporter family protein</fullName>
    </submittedName>
</protein>
<dbReference type="EMBL" id="JANGAC010000014">
    <property type="protein sequence ID" value="MCQ4924615.1"/>
    <property type="molecule type" value="Genomic_DNA"/>
</dbReference>
<evidence type="ECO:0000256" key="4">
    <source>
        <dbReference type="ARBA" id="ARBA00023136"/>
    </source>
</evidence>
<gene>
    <name evidence="7" type="ORF">NE686_16045</name>
</gene>
<dbReference type="InterPro" id="IPR024002">
    <property type="entry name" value="For/NO2_transpt_CS"/>
</dbReference>
<dbReference type="PANTHER" id="PTHR30520">
    <property type="entry name" value="FORMATE TRANSPORTER-RELATED"/>
    <property type="match status" value="1"/>
</dbReference>
<feature type="transmembrane region" description="Helical" evidence="6">
    <location>
        <begin position="30"/>
        <end position="53"/>
    </location>
</feature>
<evidence type="ECO:0000256" key="3">
    <source>
        <dbReference type="ARBA" id="ARBA00022989"/>
    </source>
</evidence>
<dbReference type="RefSeq" id="WP_256312318.1">
    <property type="nucleotide sequence ID" value="NZ_JANGAC010000014.1"/>
</dbReference>
<evidence type="ECO:0000256" key="6">
    <source>
        <dbReference type="SAM" id="Phobius"/>
    </source>
</evidence>
<dbReference type="Pfam" id="PF01226">
    <property type="entry name" value="Form_Nir_trans"/>
    <property type="match status" value="1"/>
</dbReference>
<evidence type="ECO:0000256" key="2">
    <source>
        <dbReference type="ARBA" id="ARBA00022692"/>
    </source>
</evidence>
<comment type="subcellular location">
    <subcellularLocation>
        <location evidence="1">Membrane</location>
        <topology evidence="1">Multi-pass membrane protein</topology>
    </subcellularLocation>
</comment>
<evidence type="ECO:0000313" key="7">
    <source>
        <dbReference type="EMBL" id="MCQ4924615.1"/>
    </source>
</evidence>
<accession>A0ABT1SE73</accession>
<dbReference type="NCBIfam" id="TIGR00790">
    <property type="entry name" value="fnt"/>
    <property type="match status" value="1"/>
</dbReference>
<dbReference type="Proteomes" id="UP001524478">
    <property type="component" value="Unassembled WGS sequence"/>
</dbReference>